<evidence type="ECO:0000256" key="1">
    <source>
        <dbReference type="SAM" id="Phobius"/>
    </source>
</evidence>
<reference evidence="2 3" key="1">
    <citation type="journal article" date="2015" name="Sci. Rep.">
        <title>The genome of Leishmania panamensis: insights into genomics of the L. (Viannia) subgenus.</title>
        <authorList>
            <person name="Llanes A."/>
            <person name="Restrepo C.M."/>
            <person name="Vecchio G.D."/>
            <person name="Anguizola F.J."/>
            <person name="Lleonart R."/>
        </authorList>
    </citation>
    <scope>NUCLEOTIDE SEQUENCE [LARGE SCALE GENOMIC DNA]</scope>
    <source>
        <strain evidence="2 3">MHOM/PA/94/PSC-1</strain>
    </source>
</reference>
<dbReference type="KEGG" id="lpan:LPMP_340770"/>
<feature type="transmembrane region" description="Helical" evidence="1">
    <location>
        <begin position="19"/>
        <end position="39"/>
    </location>
</feature>
<evidence type="ECO:0000313" key="3">
    <source>
        <dbReference type="Proteomes" id="UP000063063"/>
    </source>
</evidence>
<evidence type="ECO:0000313" key="2">
    <source>
        <dbReference type="EMBL" id="AIO01703.1"/>
    </source>
</evidence>
<dbReference type="AlphaFoldDB" id="A0A088S011"/>
<dbReference type="eggNOG" id="ENOG502SFAJ">
    <property type="taxonomic scope" value="Eukaryota"/>
</dbReference>
<gene>
    <name evidence="2" type="ORF">LPMP_340770</name>
</gene>
<evidence type="ECO:0008006" key="4">
    <source>
        <dbReference type="Google" id="ProtNLM"/>
    </source>
</evidence>
<feature type="transmembrane region" description="Helical" evidence="1">
    <location>
        <begin position="362"/>
        <end position="382"/>
    </location>
</feature>
<dbReference type="RefSeq" id="XP_010702503.1">
    <property type="nucleotide sequence ID" value="XM_010704201.1"/>
</dbReference>
<feature type="transmembrane region" description="Helical" evidence="1">
    <location>
        <begin position="337"/>
        <end position="355"/>
    </location>
</feature>
<name>A0A088S011_LEIPA</name>
<dbReference type="EMBL" id="CP009403">
    <property type="protein sequence ID" value="AIO01703.1"/>
    <property type="molecule type" value="Genomic_DNA"/>
</dbReference>
<dbReference type="VEuPathDB" id="TriTrypDB:LPAL13_340013200"/>
<accession>A0A088S011</accession>
<keyword evidence="1" id="KW-1133">Transmembrane helix</keyword>
<dbReference type="Proteomes" id="UP000063063">
    <property type="component" value="Chromosome 34"/>
</dbReference>
<organism evidence="2 3">
    <name type="scientific">Leishmania panamensis</name>
    <dbReference type="NCBI Taxonomy" id="5679"/>
    <lineage>
        <taxon>Eukaryota</taxon>
        <taxon>Discoba</taxon>
        <taxon>Euglenozoa</taxon>
        <taxon>Kinetoplastea</taxon>
        <taxon>Metakinetoplastina</taxon>
        <taxon>Trypanosomatida</taxon>
        <taxon>Trypanosomatidae</taxon>
        <taxon>Leishmaniinae</taxon>
        <taxon>Leishmania</taxon>
        <taxon>Leishmania guyanensis species complex</taxon>
    </lineage>
</organism>
<keyword evidence="1" id="KW-0472">Membrane</keyword>
<keyword evidence="1" id="KW-0812">Transmembrane</keyword>
<protein>
    <recommendedName>
        <fullName evidence="4">Nuclear transmembrane protein</fullName>
    </recommendedName>
</protein>
<feature type="transmembrane region" description="Helical" evidence="1">
    <location>
        <begin position="388"/>
        <end position="407"/>
    </location>
</feature>
<proteinExistence type="predicted"/>
<dbReference type="VEuPathDB" id="TriTrypDB:LPMP_340770"/>
<feature type="transmembrane region" description="Helical" evidence="1">
    <location>
        <begin position="246"/>
        <end position="265"/>
    </location>
</feature>
<dbReference type="OrthoDB" id="273535at2759"/>
<keyword evidence="3" id="KW-1185">Reference proteome</keyword>
<sequence>MEITHLIAVVFFNRVALQYALWASLLLAPLYAFALKPLVRRCRRCAAMKVATAAAEGTALPPAAASTLHNPPVRPSAASSKRLLSSVLAGATPAPFMPIFGTSATATSSFQARSSIGAPFSPLAPQDLTPNRHGSACSLEATGTAVTLEEAECRSPTQSFMSALRWHVRQRGATLFNGGASALGNALGSGEVYCQRLQKQYDKLNITDASLEALYLRPTFQEWYAVNREELLREVRLRESFAKWRSVATAFVLVVALLLLPAYSFSTQTNAMQWALPLTEAGNEATVATAPLAQLLTTRLYHIQSRESTPLVATRAALSSSLAGAGPWAMATAAVKALEYVSVVAAACALVTSCFMPRESCATASVALVSFLLLVMESALVPGAVVRVGLGFLVVFAIVMMSIYRAAA</sequence>
<dbReference type="GeneID" id="22578581"/>